<feature type="transmembrane region" description="Helical" evidence="1">
    <location>
        <begin position="43"/>
        <end position="61"/>
    </location>
</feature>
<reference evidence="2 3" key="1">
    <citation type="submission" date="2021-03" db="EMBL/GenBank/DDBJ databases">
        <title>Enterococcal diversity collection.</title>
        <authorList>
            <person name="Gilmore M.S."/>
            <person name="Schwartzman J."/>
            <person name="Van Tyne D."/>
            <person name="Martin M."/>
            <person name="Earl A.M."/>
            <person name="Manson A.L."/>
            <person name="Straub T."/>
            <person name="Salamzade R."/>
            <person name="Saavedra J."/>
            <person name="Lebreton F."/>
            <person name="Prichula J."/>
            <person name="Schaufler K."/>
            <person name="Gaca A."/>
            <person name="Sgardioli B."/>
            <person name="Wagenaar J."/>
            <person name="Strong T."/>
        </authorList>
    </citation>
    <scope>NUCLEOTIDE SEQUENCE [LARGE SCALE GENOMIC DNA]</scope>
    <source>
        <strain evidence="2 3">MJM16</strain>
    </source>
</reference>
<dbReference type="Proteomes" id="UP000664495">
    <property type="component" value="Unassembled WGS sequence"/>
</dbReference>
<comment type="caution">
    <text evidence="2">The sequence shown here is derived from an EMBL/GenBank/DDBJ whole genome shotgun (WGS) entry which is preliminary data.</text>
</comment>
<keyword evidence="1" id="KW-0812">Transmembrane</keyword>
<feature type="transmembrane region" description="Helical" evidence="1">
    <location>
        <begin position="5"/>
        <end position="23"/>
    </location>
</feature>
<keyword evidence="3" id="KW-1185">Reference proteome</keyword>
<evidence type="ECO:0000313" key="2">
    <source>
        <dbReference type="EMBL" id="MBO0455096.1"/>
    </source>
</evidence>
<keyword evidence="1" id="KW-0472">Membrane</keyword>
<dbReference type="RefSeq" id="WP_207110814.1">
    <property type="nucleotide sequence ID" value="NZ_JAFLVR010000092.1"/>
</dbReference>
<name>A0ABS3HNQ8_9ENTE</name>
<evidence type="ECO:0000256" key="1">
    <source>
        <dbReference type="SAM" id="Phobius"/>
    </source>
</evidence>
<feature type="transmembrane region" description="Helical" evidence="1">
    <location>
        <begin position="90"/>
        <end position="110"/>
    </location>
</feature>
<gene>
    <name evidence="2" type="ORF">JZO85_22840</name>
</gene>
<evidence type="ECO:0000313" key="3">
    <source>
        <dbReference type="Proteomes" id="UP000664495"/>
    </source>
</evidence>
<accession>A0ABS3HNQ8</accession>
<protein>
    <submittedName>
        <fullName evidence="2">Uncharacterized protein</fullName>
    </submittedName>
</protein>
<proteinExistence type="predicted"/>
<dbReference type="EMBL" id="JAFLVR010000092">
    <property type="protein sequence ID" value="MBO0455096.1"/>
    <property type="molecule type" value="Genomic_DNA"/>
</dbReference>
<keyword evidence="1" id="KW-1133">Transmembrane helix</keyword>
<sequence>MFFQALLLIFISYLFGWLYKLFYDFSQWEVSDHYHQSMVSGGLRLPILLTIFFSAFLFWRINRMDVSSKTRTPAAFTEDSEWKKIIAKYLVSYVEIVSLILIEGVSLIILSDYSFQIAH</sequence>
<organism evidence="2 3">
    <name type="scientific">Candidatus Enterococcus murrayae</name>
    <dbReference type="NCBI Taxonomy" id="2815321"/>
    <lineage>
        <taxon>Bacteria</taxon>
        <taxon>Bacillati</taxon>
        <taxon>Bacillota</taxon>
        <taxon>Bacilli</taxon>
        <taxon>Lactobacillales</taxon>
        <taxon>Enterococcaceae</taxon>
        <taxon>Enterococcus</taxon>
    </lineage>
</organism>